<dbReference type="Proteomes" id="UP000481583">
    <property type="component" value="Unassembled WGS sequence"/>
</dbReference>
<protein>
    <submittedName>
        <fullName evidence="6">TetR/AcrR family transcriptional regulator</fullName>
    </submittedName>
</protein>
<evidence type="ECO:0000256" key="3">
    <source>
        <dbReference type="ARBA" id="ARBA00023163"/>
    </source>
</evidence>
<dbReference type="SUPFAM" id="SSF46689">
    <property type="entry name" value="Homeodomain-like"/>
    <property type="match status" value="1"/>
</dbReference>
<evidence type="ECO:0000313" key="6">
    <source>
        <dbReference type="EMBL" id="NGN68335.1"/>
    </source>
</evidence>
<dbReference type="InterPro" id="IPR001647">
    <property type="entry name" value="HTH_TetR"/>
</dbReference>
<dbReference type="PANTHER" id="PTHR30055">
    <property type="entry name" value="HTH-TYPE TRANSCRIPTIONAL REGULATOR RUTR"/>
    <property type="match status" value="1"/>
</dbReference>
<keyword evidence="1" id="KW-0805">Transcription regulation</keyword>
<accession>A0A6G4U7W9</accession>
<gene>
    <name evidence="6" type="ORF">G5C51_31105</name>
</gene>
<reference evidence="6 7" key="1">
    <citation type="submission" date="2020-02" db="EMBL/GenBank/DDBJ databases">
        <title>Whole-genome analyses of novel actinobacteria.</title>
        <authorList>
            <person name="Sahin N."/>
        </authorList>
    </citation>
    <scope>NUCLEOTIDE SEQUENCE [LARGE SCALE GENOMIC DNA]</scope>
    <source>
        <strain evidence="6 7">A7024</strain>
    </source>
</reference>
<evidence type="ECO:0000259" key="5">
    <source>
        <dbReference type="PROSITE" id="PS50977"/>
    </source>
</evidence>
<dbReference type="GO" id="GO:0000976">
    <property type="term" value="F:transcription cis-regulatory region binding"/>
    <property type="evidence" value="ECO:0007669"/>
    <property type="project" value="TreeGrafter"/>
</dbReference>
<organism evidence="6 7">
    <name type="scientific">Streptomyces coryli</name>
    <dbReference type="NCBI Taxonomy" id="1128680"/>
    <lineage>
        <taxon>Bacteria</taxon>
        <taxon>Bacillati</taxon>
        <taxon>Actinomycetota</taxon>
        <taxon>Actinomycetes</taxon>
        <taxon>Kitasatosporales</taxon>
        <taxon>Streptomycetaceae</taxon>
        <taxon>Streptomyces</taxon>
    </lineage>
</organism>
<evidence type="ECO:0000313" key="7">
    <source>
        <dbReference type="Proteomes" id="UP000481583"/>
    </source>
</evidence>
<dbReference type="Pfam" id="PF00440">
    <property type="entry name" value="TetR_N"/>
    <property type="match status" value="1"/>
</dbReference>
<evidence type="ECO:0000256" key="4">
    <source>
        <dbReference type="PROSITE-ProRule" id="PRU00335"/>
    </source>
</evidence>
<feature type="domain" description="HTH tetR-type" evidence="5">
    <location>
        <begin position="23"/>
        <end position="83"/>
    </location>
</feature>
<dbReference type="RefSeq" id="WP_165242188.1">
    <property type="nucleotide sequence ID" value="NZ_JAAKZV010000197.1"/>
</dbReference>
<keyword evidence="3" id="KW-0804">Transcription</keyword>
<evidence type="ECO:0000256" key="2">
    <source>
        <dbReference type="ARBA" id="ARBA00023125"/>
    </source>
</evidence>
<comment type="caution">
    <text evidence="6">The sequence shown here is derived from an EMBL/GenBank/DDBJ whole genome shotgun (WGS) entry which is preliminary data.</text>
</comment>
<dbReference type="InterPro" id="IPR011075">
    <property type="entry name" value="TetR_C"/>
</dbReference>
<dbReference type="InterPro" id="IPR009057">
    <property type="entry name" value="Homeodomain-like_sf"/>
</dbReference>
<dbReference type="GO" id="GO:0003700">
    <property type="term" value="F:DNA-binding transcription factor activity"/>
    <property type="evidence" value="ECO:0007669"/>
    <property type="project" value="TreeGrafter"/>
</dbReference>
<dbReference type="PROSITE" id="PS50977">
    <property type="entry name" value="HTH_TETR_2"/>
    <property type="match status" value="1"/>
</dbReference>
<keyword evidence="2 4" id="KW-0238">DNA-binding</keyword>
<proteinExistence type="predicted"/>
<dbReference type="Gene3D" id="1.10.10.60">
    <property type="entry name" value="Homeodomain-like"/>
    <property type="match status" value="1"/>
</dbReference>
<sequence>MGTSHRTAPGAQPATHAARRRGSVLEQAILDAALDQLGAVGWKGLTIEGVAARAHTGKAAVYRRWPSKLELVAESLKSGIPPLIDPPDSGDLRADLVSLCGWMREQMYSRSGLALRALMDECDRTEGEYFAEVILGRVVDPVKELIAAVVRRGIDRGEVRPDATCKLVADVVPAMMMYLHKTSGCDVQHKDLVQVIDQIMMPLLRADAPGDRVPSSADGGVR</sequence>
<feature type="DNA-binding region" description="H-T-H motif" evidence="4">
    <location>
        <begin position="46"/>
        <end position="65"/>
    </location>
</feature>
<dbReference type="EMBL" id="JAAKZV010000197">
    <property type="protein sequence ID" value="NGN68335.1"/>
    <property type="molecule type" value="Genomic_DNA"/>
</dbReference>
<dbReference type="AlphaFoldDB" id="A0A6G4U7W9"/>
<dbReference type="Pfam" id="PF16859">
    <property type="entry name" value="TetR_C_11"/>
    <property type="match status" value="1"/>
</dbReference>
<dbReference type="InterPro" id="IPR050109">
    <property type="entry name" value="HTH-type_TetR-like_transc_reg"/>
</dbReference>
<name>A0A6G4U7W9_9ACTN</name>
<evidence type="ECO:0000256" key="1">
    <source>
        <dbReference type="ARBA" id="ARBA00023015"/>
    </source>
</evidence>
<keyword evidence="7" id="KW-1185">Reference proteome</keyword>
<dbReference type="PANTHER" id="PTHR30055:SF225">
    <property type="entry name" value="TRANSCRIPTIONAL REGULATORY PROTEIN-RELATED"/>
    <property type="match status" value="1"/>
</dbReference>
<dbReference type="Gene3D" id="1.10.357.10">
    <property type="entry name" value="Tetracycline Repressor, domain 2"/>
    <property type="match status" value="1"/>
</dbReference>
<dbReference type="InterPro" id="IPR036271">
    <property type="entry name" value="Tet_transcr_reg_TetR-rel_C_sf"/>
</dbReference>
<dbReference type="SUPFAM" id="SSF48498">
    <property type="entry name" value="Tetracyclin repressor-like, C-terminal domain"/>
    <property type="match status" value="1"/>
</dbReference>